<evidence type="ECO:0000256" key="3">
    <source>
        <dbReference type="ARBA" id="ARBA00019015"/>
    </source>
</evidence>
<evidence type="ECO:0000313" key="11">
    <source>
        <dbReference type="EMBL" id="ACT06410.1"/>
    </source>
</evidence>
<dbReference type="GO" id="GO:0071978">
    <property type="term" value="P:bacterial-type flagellum-dependent swarming motility"/>
    <property type="evidence" value="ECO:0007669"/>
    <property type="project" value="TreeGrafter"/>
</dbReference>
<evidence type="ECO:0000313" key="12">
    <source>
        <dbReference type="Proteomes" id="UP000002735"/>
    </source>
</evidence>
<dbReference type="Pfam" id="PF06429">
    <property type="entry name" value="Flg_bbr_C"/>
    <property type="match status" value="1"/>
</dbReference>
<gene>
    <name evidence="11" type="ordered locus">Dd1591_1556</name>
</gene>
<dbReference type="InterPro" id="IPR001444">
    <property type="entry name" value="Flag_bb_rod_N"/>
</dbReference>
<evidence type="ECO:0000259" key="10">
    <source>
        <dbReference type="Pfam" id="PF22692"/>
    </source>
</evidence>
<dbReference type="OrthoDB" id="8578401at2"/>
<dbReference type="HOGENOM" id="CLU_013687_2_0_6"/>
<keyword evidence="11" id="KW-0966">Cell projection</keyword>
<dbReference type="NCBIfam" id="TIGR03506">
    <property type="entry name" value="FlgEFG_subfam"/>
    <property type="match status" value="1"/>
</dbReference>
<dbReference type="KEGG" id="dze:Dd1591_1556"/>
<evidence type="ECO:0000256" key="5">
    <source>
        <dbReference type="RuleBase" id="RU362116"/>
    </source>
</evidence>
<feature type="domain" description="Flagellar hook protein FlgE/F/G-like D1" evidence="10">
    <location>
        <begin position="76"/>
        <end position="145"/>
    </location>
</feature>
<proteinExistence type="inferred from homology"/>
<dbReference type="GeneID" id="45079660"/>
<feature type="domain" description="Flagellar basal-body/hook protein C-terminal" evidence="8">
    <location>
        <begin position="362"/>
        <end position="404"/>
    </location>
</feature>
<keyword evidence="4 5" id="KW-0975">Bacterial flagellum</keyword>
<dbReference type="Pfam" id="PF07559">
    <property type="entry name" value="FlgE_D2"/>
    <property type="match status" value="1"/>
</dbReference>
<accession>C6CF59</accession>
<dbReference type="GO" id="GO:0009424">
    <property type="term" value="C:bacterial-type flagellum hook"/>
    <property type="evidence" value="ECO:0007669"/>
    <property type="project" value="TreeGrafter"/>
</dbReference>
<dbReference type="NCBIfam" id="NF004238">
    <property type="entry name" value="PRK05682.1-1"/>
    <property type="match status" value="1"/>
</dbReference>
<dbReference type="InterPro" id="IPR037925">
    <property type="entry name" value="FlgE/F/G-like"/>
</dbReference>
<sequence>MSFSQAVSGLNAASNNLDVIGNNIANSATVGFKASNISFADMYAGSNVGLGTRVASVLQDFTNGSINSTSRALDVAINGSGFYRLLNGNGSVVYSRNGQFTLDSSRNIVNAQGLQLTGFPATGTPPAIQSGADPVGLSIPENTMSAKATNIASIIANLNSSDSTNTWNATDPTNTSNYKGSITTYDSLGNAHNFALYFVKTAANNWDVYAQDTSITGAGFQGPTRLTFDTSGALVPTPPATAVTPVTLSMASLNGSAASTFTLAFTGSVQQNSGSNSTKTPTQDGYEPGELTGYSISNDGSVIGSYSNKRTQLLGQIVLANFANPEGLSPQGDNVWAATNNSGQAVVGSAGTGNFGNLVGKATESSNVDMSKELVNMIVAQRNYQSNAQTIKTQDQILNTLVNLR</sequence>
<evidence type="ECO:0000259" key="9">
    <source>
        <dbReference type="Pfam" id="PF07559"/>
    </source>
</evidence>
<dbReference type="STRING" id="561229.Dd1591_1556"/>
<dbReference type="InterPro" id="IPR019776">
    <property type="entry name" value="Flagellar_basal_body_rod_CS"/>
</dbReference>
<dbReference type="AlphaFoldDB" id="C6CF59"/>
<dbReference type="EMBL" id="CP001655">
    <property type="protein sequence ID" value="ACT06410.1"/>
    <property type="molecule type" value="Genomic_DNA"/>
</dbReference>
<dbReference type="RefSeq" id="WP_012769282.1">
    <property type="nucleotide sequence ID" value="NC_012912.1"/>
</dbReference>
<reference evidence="11 12" key="1">
    <citation type="submission" date="2009-06" db="EMBL/GenBank/DDBJ databases">
        <title>Complete sequence of Dickeya zeae Ech1591.</title>
        <authorList>
            <consortium name="US DOE Joint Genome Institute"/>
            <person name="Lucas S."/>
            <person name="Copeland A."/>
            <person name="Lapidus A."/>
            <person name="Glavina del Rio T."/>
            <person name="Tice H."/>
            <person name="Bruce D."/>
            <person name="Goodwin L."/>
            <person name="Pitluck S."/>
            <person name="Chertkov O."/>
            <person name="Brettin T."/>
            <person name="Detter J.C."/>
            <person name="Han C."/>
            <person name="Larimer F."/>
            <person name="Land M."/>
            <person name="Hauser L."/>
            <person name="Kyrpides N."/>
            <person name="Ovchinnikova G."/>
            <person name="Balakrishnan V."/>
            <person name="Glasner J."/>
            <person name="Perna N.T."/>
        </authorList>
    </citation>
    <scope>NUCLEOTIDE SEQUENCE [LARGE SCALE GENOMIC DNA]</scope>
    <source>
        <strain evidence="11 12">Ech1591</strain>
    </source>
</reference>
<feature type="domain" description="Flagellar hook protein FlgE D2" evidence="9">
    <location>
        <begin position="157"/>
        <end position="286"/>
    </location>
</feature>
<keyword evidence="11" id="KW-0969">Cilium</keyword>
<evidence type="ECO:0000259" key="8">
    <source>
        <dbReference type="Pfam" id="PF06429"/>
    </source>
</evidence>
<dbReference type="InterPro" id="IPR037058">
    <property type="entry name" value="Falgellar_hook_FlgE_sf"/>
</dbReference>
<comment type="function">
    <text evidence="5">A flexible structure which links the flagellar filament to the drive apparatus in the basal body.</text>
</comment>
<dbReference type="Pfam" id="PF22692">
    <property type="entry name" value="LlgE_F_G_D1"/>
    <property type="match status" value="1"/>
</dbReference>
<dbReference type="PANTHER" id="PTHR30435">
    <property type="entry name" value="FLAGELLAR PROTEIN"/>
    <property type="match status" value="1"/>
</dbReference>
<feature type="domain" description="Flagellar basal body rod protein N-terminal" evidence="7">
    <location>
        <begin position="6"/>
        <end position="33"/>
    </location>
</feature>
<evidence type="ECO:0000256" key="2">
    <source>
        <dbReference type="ARBA" id="ARBA00009677"/>
    </source>
</evidence>
<organism evidence="11 12">
    <name type="scientific">Dickeya chrysanthemi (strain Ech1591)</name>
    <name type="common">Dickeya zeae (strain Ech1591)</name>
    <dbReference type="NCBI Taxonomy" id="561229"/>
    <lineage>
        <taxon>Bacteria</taxon>
        <taxon>Pseudomonadati</taxon>
        <taxon>Pseudomonadota</taxon>
        <taxon>Gammaproteobacteria</taxon>
        <taxon>Enterobacterales</taxon>
        <taxon>Pectobacteriaceae</taxon>
        <taxon>Dickeya</taxon>
    </lineage>
</organism>
<dbReference type="PROSITE" id="PS00588">
    <property type="entry name" value="FLAGELLA_BB_ROD"/>
    <property type="match status" value="1"/>
</dbReference>
<dbReference type="InterPro" id="IPR020013">
    <property type="entry name" value="Flagellar_FlgE/F/G"/>
</dbReference>
<dbReference type="Pfam" id="PF00460">
    <property type="entry name" value="Flg_bb_rod"/>
    <property type="match status" value="1"/>
</dbReference>
<comment type="similarity">
    <text evidence="2 5">Belongs to the flagella basal body rod proteins family.</text>
</comment>
<feature type="region of interest" description="Disordered" evidence="6">
    <location>
        <begin position="269"/>
        <end position="289"/>
    </location>
</feature>
<name>C6CF59_DICC1</name>
<dbReference type="PANTHER" id="PTHR30435:SF1">
    <property type="entry name" value="FLAGELLAR HOOK PROTEIN FLGE"/>
    <property type="match status" value="1"/>
</dbReference>
<dbReference type="InterPro" id="IPR053967">
    <property type="entry name" value="LlgE_F_G-like_D1"/>
</dbReference>
<dbReference type="Proteomes" id="UP000002735">
    <property type="component" value="Chromosome"/>
</dbReference>
<protein>
    <recommendedName>
        <fullName evidence="3 5">Flagellar hook protein FlgE</fullName>
    </recommendedName>
</protein>
<keyword evidence="11" id="KW-0282">Flagellum</keyword>
<evidence type="ECO:0000259" key="7">
    <source>
        <dbReference type="Pfam" id="PF00460"/>
    </source>
</evidence>
<evidence type="ECO:0000256" key="1">
    <source>
        <dbReference type="ARBA" id="ARBA00004117"/>
    </source>
</evidence>
<dbReference type="GO" id="GO:0005829">
    <property type="term" value="C:cytosol"/>
    <property type="evidence" value="ECO:0007669"/>
    <property type="project" value="TreeGrafter"/>
</dbReference>
<dbReference type="GO" id="GO:0009425">
    <property type="term" value="C:bacterial-type flagellum basal body"/>
    <property type="evidence" value="ECO:0007669"/>
    <property type="project" value="UniProtKB-SubCell"/>
</dbReference>
<dbReference type="InterPro" id="IPR011491">
    <property type="entry name" value="FlgE_D2"/>
</dbReference>
<comment type="subcellular location">
    <subcellularLocation>
        <location evidence="1 5">Bacterial flagellum basal body</location>
    </subcellularLocation>
</comment>
<evidence type="ECO:0000256" key="6">
    <source>
        <dbReference type="SAM" id="MobiDB-lite"/>
    </source>
</evidence>
<evidence type="ECO:0000256" key="4">
    <source>
        <dbReference type="ARBA" id="ARBA00023143"/>
    </source>
</evidence>
<dbReference type="SUPFAM" id="SSF117143">
    <property type="entry name" value="Flagellar hook protein flgE"/>
    <property type="match status" value="1"/>
</dbReference>
<dbReference type="InterPro" id="IPR010930">
    <property type="entry name" value="Flg_bb/hook_C_dom"/>
</dbReference>
<dbReference type="eggNOG" id="COG1749">
    <property type="taxonomic scope" value="Bacteria"/>
</dbReference>
<feature type="compositionally biased region" description="Polar residues" evidence="6">
    <location>
        <begin position="269"/>
        <end position="283"/>
    </location>
</feature>
<dbReference type="Gene3D" id="2.60.98.20">
    <property type="entry name" value="Flagellar hook protein FlgE"/>
    <property type="match status" value="1"/>
</dbReference>